<evidence type="ECO:0000256" key="1">
    <source>
        <dbReference type="ARBA" id="ARBA00010617"/>
    </source>
</evidence>
<comment type="caution">
    <text evidence="2">The sequence shown here is derived from an EMBL/GenBank/DDBJ whole genome shotgun (WGS) entry which is preliminary data.</text>
</comment>
<sequence length="431" mass="46100">MGPRDVVPLGPADSARLLGQVLAPLVAQGAILRRPGVTRLADRLHADDRGIDVLRALKQRFDGRPVLLRLGFMDMLVPLHVDDARTVLDASPEPFTPATAAKRGALHHFQPQGVLVSSTSARPPRRAWNEAALDTDRPVHRSAPAFDDVLTADAAWIADRALRRDDLGFDDVDDLLWATVREVALGPGARHDARLTDDLVALRGRSNWSGIVPVARRRRAAFLQRLHDHVASAPAGSLAGHGREASGDCSAVASQVAHWLFAFDAARIALWRALAVLAARPDLQEEVRAEDAVEGVRPLARAVVDETLRLWPTTLVLLRETTGPTAWGDSTLPTGTGVVLVSSYWHRDPAFGADAAAFRPGADRSAGLVVPFSAGPVVCPGRDVVLHVTSHLLTALVRAAGWSPVSHPGLGRDPLPGSLAHTTLRVAATAR</sequence>
<dbReference type="PANTHER" id="PTHR24305:SF166">
    <property type="entry name" value="CYTOCHROME P450 12A4, MITOCHONDRIAL-RELATED"/>
    <property type="match status" value="1"/>
</dbReference>
<accession>A0ABQ4DQM3</accession>
<dbReference type="InterPro" id="IPR050121">
    <property type="entry name" value="Cytochrome_P450_monoxygenase"/>
</dbReference>
<evidence type="ECO:0000313" key="3">
    <source>
        <dbReference type="Proteomes" id="UP000614741"/>
    </source>
</evidence>
<keyword evidence="3" id="KW-1185">Reference proteome</keyword>
<protein>
    <submittedName>
        <fullName evidence="2">Cytochrome P450</fullName>
    </submittedName>
</protein>
<proteinExistence type="inferred from homology"/>
<dbReference type="RefSeq" id="WP_203675982.1">
    <property type="nucleotide sequence ID" value="NZ_BONP01000032.1"/>
</dbReference>
<dbReference type="PANTHER" id="PTHR24305">
    <property type="entry name" value="CYTOCHROME P450"/>
    <property type="match status" value="1"/>
</dbReference>
<dbReference type="SUPFAM" id="SSF48264">
    <property type="entry name" value="Cytochrome P450"/>
    <property type="match status" value="1"/>
</dbReference>
<reference evidence="2 3" key="1">
    <citation type="submission" date="2021-01" db="EMBL/GenBank/DDBJ databases">
        <title>Whole genome shotgun sequence of Cellulomonas phragmiteti NBRC 110785.</title>
        <authorList>
            <person name="Komaki H."/>
            <person name="Tamura T."/>
        </authorList>
    </citation>
    <scope>NUCLEOTIDE SEQUENCE [LARGE SCALE GENOMIC DNA]</scope>
    <source>
        <strain evidence="2 3">NBRC 110785</strain>
    </source>
</reference>
<evidence type="ECO:0000313" key="2">
    <source>
        <dbReference type="EMBL" id="GIG41656.1"/>
    </source>
</evidence>
<dbReference type="Pfam" id="PF00067">
    <property type="entry name" value="p450"/>
    <property type="match status" value="1"/>
</dbReference>
<dbReference type="InterPro" id="IPR001128">
    <property type="entry name" value="Cyt_P450"/>
</dbReference>
<dbReference type="Proteomes" id="UP000614741">
    <property type="component" value="Unassembled WGS sequence"/>
</dbReference>
<gene>
    <name evidence="2" type="ORF">Cph01nite_34180</name>
</gene>
<name>A0ABQ4DQM3_9CELL</name>
<dbReference type="EMBL" id="BONP01000032">
    <property type="protein sequence ID" value="GIG41656.1"/>
    <property type="molecule type" value="Genomic_DNA"/>
</dbReference>
<comment type="similarity">
    <text evidence="1">Belongs to the cytochrome P450 family.</text>
</comment>
<dbReference type="Gene3D" id="1.10.630.10">
    <property type="entry name" value="Cytochrome P450"/>
    <property type="match status" value="1"/>
</dbReference>
<organism evidence="2 3">
    <name type="scientific">Cellulomonas phragmiteti</name>
    <dbReference type="NCBI Taxonomy" id="478780"/>
    <lineage>
        <taxon>Bacteria</taxon>
        <taxon>Bacillati</taxon>
        <taxon>Actinomycetota</taxon>
        <taxon>Actinomycetes</taxon>
        <taxon>Micrococcales</taxon>
        <taxon>Cellulomonadaceae</taxon>
        <taxon>Cellulomonas</taxon>
    </lineage>
</organism>
<dbReference type="InterPro" id="IPR036396">
    <property type="entry name" value="Cyt_P450_sf"/>
</dbReference>